<evidence type="ECO:0000256" key="1">
    <source>
        <dbReference type="ARBA" id="ARBA00004141"/>
    </source>
</evidence>
<dbReference type="InterPro" id="IPR006696">
    <property type="entry name" value="DUF423"/>
</dbReference>
<comment type="subcellular location">
    <subcellularLocation>
        <location evidence="1">Membrane</location>
        <topology evidence="1">Multi-pass membrane protein</topology>
    </subcellularLocation>
</comment>
<name>A0A382CJ64_9ZZZZ</name>
<dbReference type="PANTHER" id="PTHR43461">
    <property type="entry name" value="TRANSMEMBRANE PROTEIN 256"/>
    <property type="match status" value="1"/>
</dbReference>
<dbReference type="EMBL" id="UINC01034476">
    <property type="protein sequence ID" value="SVB25373.1"/>
    <property type="molecule type" value="Genomic_DNA"/>
</dbReference>
<dbReference type="Pfam" id="PF04241">
    <property type="entry name" value="DUF423"/>
    <property type="match status" value="1"/>
</dbReference>
<keyword evidence="4 5" id="KW-0472">Membrane</keyword>
<proteinExistence type="predicted"/>
<dbReference type="PANTHER" id="PTHR43461:SF1">
    <property type="entry name" value="TRANSMEMBRANE PROTEIN 256"/>
    <property type="match status" value="1"/>
</dbReference>
<sequence>MKGWIITGAVLAGIAILFGAFGAHILKNKITADYLTGFDTGVKYHFYHSLGLMIIGILAFHFPSEPLHIPCIFIVSGIILFSGSLYVLSITGLKWIGAITPFGGISFIIGWFLTAYYLLKGTSS</sequence>
<evidence type="ECO:0000313" key="6">
    <source>
        <dbReference type="EMBL" id="SVB25373.1"/>
    </source>
</evidence>
<feature type="transmembrane region" description="Helical" evidence="5">
    <location>
        <begin position="69"/>
        <end position="89"/>
    </location>
</feature>
<evidence type="ECO:0008006" key="7">
    <source>
        <dbReference type="Google" id="ProtNLM"/>
    </source>
</evidence>
<dbReference type="AlphaFoldDB" id="A0A382CJ64"/>
<evidence type="ECO:0000256" key="5">
    <source>
        <dbReference type="SAM" id="Phobius"/>
    </source>
</evidence>
<keyword evidence="2 5" id="KW-0812">Transmembrane</keyword>
<dbReference type="GO" id="GO:0005886">
    <property type="term" value="C:plasma membrane"/>
    <property type="evidence" value="ECO:0007669"/>
    <property type="project" value="TreeGrafter"/>
</dbReference>
<protein>
    <recommendedName>
        <fullName evidence="7">DUF423 domain-containing protein</fullName>
    </recommendedName>
</protein>
<evidence type="ECO:0000256" key="4">
    <source>
        <dbReference type="ARBA" id="ARBA00023136"/>
    </source>
</evidence>
<organism evidence="6">
    <name type="scientific">marine metagenome</name>
    <dbReference type="NCBI Taxonomy" id="408172"/>
    <lineage>
        <taxon>unclassified sequences</taxon>
        <taxon>metagenomes</taxon>
        <taxon>ecological metagenomes</taxon>
    </lineage>
</organism>
<reference evidence="6" key="1">
    <citation type="submission" date="2018-05" db="EMBL/GenBank/DDBJ databases">
        <authorList>
            <person name="Lanie J.A."/>
            <person name="Ng W.-L."/>
            <person name="Kazmierczak K.M."/>
            <person name="Andrzejewski T.M."/>
            <person name="Davidsen T.M."/>
            <person name="Wayne K.J."/>
            <person name="Tettelin H."/>
            <person name="Glass J.I."/>
            <person name="Rusch D."/>
            <person name="Podicherti R."/>
            <person name="Tsui H.-C.T."/>
            <person name="Winkler M.E."/>
        </authorList>
    </citation>
    <scope>NUCLEOTIDE SEQUENCE</scope>
</reference>
<gene>
    <name evidence="6" type="ORF">METZ01_LOCUS178227</name>
</gene>
<feature type="transmembrane region" description="Helical" evidence="5">
    <location>
        <begin position="46"/>
        <end position="62"/>
    </location>
</feature>
<evidence type="ECO:0000256" key="3">
    <source>
        <dbReference type="ARBA" id="ARBA00022989"/>
    </source>
</evidence>
<feature type="transmembrane region" description="Helical" evidence="5">
    <location>
        <begin position="95"/>
        <end position="119"/>
    </location>
</feature>
<keyword evidence="3 5" id="KW-1133">Transmembrane helix</keyword>
<evidence type="ECO:0000256" key="2">
    <source>
        <dbReference type="ARBA" id="ARBA00022692"/>
    </source>
</evidence>
<accession>A0A382CJ64</accession>